<keyword evidence="2" id="KW-1185">Reference proteome</keyword>
<reference evidence="1 2" key="1">
    <citation type="submission" date="2018-10" db="EMBL/GenBank/DDBJ databases">
        <title>Natrarchaeobius chitinivorans gen. nov., sp. nov., and Natrarchaeobius haloalkaliphilus sp. nov., alkaliphilic, chitin-utilizing haloarchaea from hypersaline alkaline lakes.</title>
        <authorList>
            <person name="Sorokin D.Y."/>
            <person name="Elcheninov A.G."/>
            <person name="Kostrikina N.A."/>
            <person name="Bale N.J."/>
            <person name="Sinninghe Damste J.S."/>
            <person name="Khijniak T.V."/>
            <person name="Kublanov I.V."/>
            <person name="Toshchakov S.V."/>
        </authorList>
    </citation>
    <scope>NUCLEOTIDE SEQUENCE [LARGE SCALE GENOMIC DNA]</scope>
    <source>
        <strain evidence="1 2">AArcht4T</strain>
    </source>
</reference>
<evidence type="ECO:0008006" key="3">
    <source>
        <dbReference type="Google" id="ProtNLM"/>
    </source>
</evidence>
<organism evidence="1 2">
    <name type="scientific">Natrarchaeobius chitinivorans</name>
    <dbReference type="NCBI Taxonomy" id="1679083"/>
    <lineage>
        <taxon>Archaea</taxon>
        <taxon>Methanobacteriati</taxon>
        <taxon>Methanobacteriota</taxon>
        <taxon>Stenosarchaea group</taxon>
        <taxon>Halobacteria</taxon>
        <taxon>Halobacteriales</taxon>
        <taxon>Natrialbaceae</taxon>
        <taxon>Natrarchaeobius</taxon>
    </lineage>
</organism>
<dbReference type="EMBL" id="REGA01000017">
    <property type="protein sequence ID" value="RQG92268.1"/>
    <property type="molecule type" value="Genomic_DNA"/>
</dbReference>
<evidence type="ECO:0000313" key="1">
    <source>
        <dbReference type="EMBL" id="RQG92268.1"/>
    </source>
</evidence>
<evidence type="ECO:0000313" key="2">
    <source>
        <dbReference type="Proteomes" id="UP000282323"/>
    </source>
</evidence>
<dbReference type="NCBIfam" id="NF041911">
    <property type="entry name" value="HVO_0649"/>
    <property type="match status" value="1"/>
</dbReference>
<name>A0A3N6LRC0_NATCH</name>
<proteinExistence type="predicted"/>
<dbReference type="OrthoDB" id="165303at2157"/>
<protein>
    <recommendedName>
        <fullName evidence="3">Small CPxCG-related zinc finger protein</fullName>
    </recommendedName>
</protein>
<dbReference type="Proteomes" id="UP000282323">
    <property type="component" value="Unassembled WGS sequence"/>
</dbReference>
<dbReference type="RefSeq" id="WP_124196842.1">
    <property type="nucleotide sequence ID" value="NZ_REGA01000017.1"/>
</dbReference>
<comment type="caution">
    <text evidence="1">The sequence shown here is derived from an EMBL/GenBank/DDBJ whole genome shotgun (WGS) entry which is preliminary data.</text>
</comment>
<sequence length="66" mass="7579">MSLSNTPFERLRRKFDDSGLECGQCGNRETNGGWRVTTTGSRVHYQFVCPACRAVETKEMRLHSNR</sequence>
<dbReference type="InterPro" id="IPR049696">
    <property type="entry name" value="HVO_0649-like"/>
</dbReference>
<accession>A0A3N6LRC0</accession>
<dbReference type="AlphaFoldDB" id="A0A3N6LRC0"/>
<gene>
    <name evidence="1" type="ORF">EA473_17335</name>
</gene>